<dbReference type="EMBL" id="JBBPBK010000007">
    <property type="protein sequence ID" value="KAK9281320.1"/>
    <property type="molecule type" value="Genomic_DNA"/>
</dbReference>
<feature type="domain" description="RING-type" evidence="2">
    <location>
        <begin position="693"/>
        <end position="748"/>
    </location>
</feature>
<keyword evidence="4" id="KW-1185">Reference proteome</keyword>
<comment type="caution">
    <text evidence="3">The sequence shown here is derived from an EMBL/GenBank/DDBJ whole genome shotgun (WGS) entry which is preliminary data.</text>
</comment>
<keyword evidence="1" id="KW-0479">Metal-binding</keyword>
<dbReference type="InterPro" id="IPR001841">
    <property type="entry name" value="Znf_RING"/>
</dbReference>
<keyword evidence="1" id="KW-0862">Zinc</keyword>
<organism evidence="3 4">
    <name type="scientific">Liquidambar formosana</name>
    <name type="common">Formosan gum</name>
    <dbReference type="NCBI Taxonomy" id="63359"/>
    <lineage>
        <taxon>Eukaryota</taxon>
        <taxon>Viridiplantae</taxon>
        <taxon>Streptophyta</taxon>
        <taxon>Embryophyta</taxon>
        <taxon>Tracheophyta</taxon>
        <taxon>Spermatophyta</taxon>
        <taxon>Magnoliopsida</taxon>
        <taxon>eudicotyledons</taxon>
        <taxon>Gunneridae</taxon>
        <taxon>Pentapetalae</taxon>
        <taxon>Saxifragales</taxon>
        <taxon>Altingiaceae</taxon>
        <taxon>Liquidambar</taxon>
    </lineage>
</organism>
<gene>
    <name evidence="3" type="ORF">L1049_004219</name>
</gene>
<dbReference type="CDD" id="cd16448">
    <property type="entry name" value="RING-H2"/>
    <property type="match status" value="1"/>
</dbReference>
<name>A0AAP0X022_LIQFO</name>
<sequence>MAGRSPKNGPPASISPLQKDEILGFLVGPNETAHSAGISDDGNGAGVDHMPIARTLLPGSPFPLGSIHGTPCSLTQNIPVTGLDLMTGVPQFDSSQNSQVHHNFMDIGGQMPFINSPGPVFPYPEGNVNRIYKSDIYDNTRTANNAMSSASHLSSFQNPQIDQSFVTSRGNAAGGFQMTRQGGRKNSINIRRPRIKRNLVSHGTSIPVLYHTPDSGEIGIKDNIEAKSVQSDCLVKTDGSFLTLGIGDSMEATSKFNVPSREITSRSERNILPQLYTSHGQRANRSSLNLSHNKAGGFSCFQNNVGGFSSLAGNVGGLTLSNNDLGVRYGTNTGWNSSPSNSLQTPQLDIQHCMPMPSNRNLVLGGNGDARFANTDPCKGVPGYLPATSRPSNGNQGGLPDCGQGRLPGLMPESANTTRFTNQQSSNQLKECLMKSMGNFWPESSMISSYRGILGSHTGQYQSGPQFPAYQDSSTQAAEGGHFPQRIGVQTASNLGQHLETGPVQHSKDLLGPAFTTGQVIPVARGNGLAQASNVLVGPSLGRSATQPYSASPEALPGQVIPATQGNRLTQVSNVLVGPSLMNSSIQPIAASPVSFPSSVPSKNLLRPPLTTGQVIPLAKGNGPGQASRALVRPPLKRGAIQPMHAMPRVQCRRTIPQPFIHPFVPPPAQTTPSLHIRRQGFDGLPEPIGHKCPLCKRDISYTPEGPLYQPTIPPVVAVLPCGHVFHDHCLQLITPGDQSKHPPCIPCAIGES</sequence>
<accession>A0AAP0X022</accession>
<dbReference type="PROSITE" id="PS50089">
    <property type="entry name" value="ZF_RING_2"/>
    <property type="match status" value="1"/>
</dbReference>
<dbReference type="PANTHER" id="PTHR31150:SF19">
    <property type="entry name" value="RING-TYPE DOMAIN-CONTAINING PROTEIN"/>
    <property type="match status" value="1"/>
</dbReference>
<keyword evidence="1" id="KW-0863">Zinc-finger</keyword>
<evidence type="ECO:0000256" key="1">
    <source>
        <dbReference type="PROSITE-ProRule" id="PRU00175"/>
    </source>
</evidence>
<proteinExistence type="predicted"/>
<dbReference type="PANTHER" id="PTHR31150">
    <property type="entry name" value="EXPRESSED PROTEIN"/>
    <property type="match status" value="1"/>
</dbReference>
<dbReference type="AlphaFoldDB" id="A0AAP0X022"/>
<protein>
    <recommendedName>
        <fullName evidence="2">RING-type domain-containing protein</fullName>
    </recommendedName>
</protein>
<evidence type="ECO:0000313" key="4">
    <source>
        <dbReference type="Proteomes" id="UP001415857"/>
    </source>
</evidence>
<evidence type="ECO:0000313" key="3">
    <source>
        <dbReference type="EMBL" id="KAK9281320.1"/>
    </source>
</evidence>
<reference evidence="3 4" key="1">
    <citation type="journal article" date="2024" name="Plant J.">
        <title>Genome sequences and population genomics reveal climatic adaptation and genomic divergence between two closely related sweetgum species.</title>
        <authorList>
            <person name="Xu W.Q."/>
            <person name="Ren C.Q."/>
            <person name="Zhang X.Y."/>
            <person name="Comes H.P."/>
            <person name="Liu X.H."/>
            <person name="Li Y.G."/>
            <person name="Kettle C.J."/>
            <person name="Jalonen R."/>
            <person name="Gaisberger H."/>
            <person name="Ma Y.Z."/>
            <person name="Qiu Y.X."/>
        </authorList>
    </citation>
    <scope>NUCLEOTIDE SEQUENCE [LARGE SCALE GENOMIC DNA]</scope>
    <source>
        <strain evidence="3">Hangzhou</strain>
    </source>
</reference>
<dbReference type="Proteomes" id="UP001415857">
    <property type="component" value="Unassembled WGS sequence"/>
</dbReference>
<evidence type="ECO:0000259" key="2">
    <source>
        <dbReference type="PROSITE" id="PS50089"/>
    </source>
</evidence>
<dbReference type="GO" id="GO:0008270">
    <property type="term" value="F:zinc ion binding"/>
    <property type="evidence" value="ECO:0007669"/>
    <property type="project" value="UniProtKB-KW"/>
</dbReference>